<dbReference type="AlphaFoldDB" id="M7Z1S4"/>
<dbReference type="EMBL" id="KD275822">
    <property type="protein sequence ID" value="EMS46315.1"/>
    <property type="molecule type" value="Genomic_DNA"/>
</dbReference>
<sequence length="142" mass="15426">MERCEMDVGRSGHGAVCSGPRRRWPGSGGGSGWRRPRASSRHGKGPVMWLLKVRFILDTGSSWMSRRTEFCGQSVLASLDMFTLMASLSGLWPPACPLGACRCKKASTGQMVALYTGSANIHALEKPRTVKNMGVQGHILYS</sequence>
<protein>
    <submittedName>
        <fullName evidence="1">Uncharacterized protein</fullName>
    </submittedName>
</protein>
<proteinExistence type="predicted"/>
<reference evidence="1" key="1">
    <citation type="journal article" date="2013" name="Nature">
        <title>Draft genome of the wheat A-genome progenitor Triticum urartu.</title>
        <authorList>
            <person name="Ling H.Q."/>
            <person name="Zhao S."/>
            <person name="Liu D."/>
            <person name="Wang J."/>
            <person name="Sun H."/>
            <person name="Zhang C."/>
            <person name="Fan H."/>
            <person name="Li D."/>
            <person name="Dong L."/>
            <person name="Tao Y."/>
            <person name="Gao C."/>
            <person name="Wu H."/>
            <person name="Li Y."/>
            <person name="Cui Y."/>
            <person name="Guo X."/>
            <person name="Zheng S."/>
            <person name="Wang B."/>
            <person name="Yu K."/>
            <person name="Liang Q."/>
            <person name="Yang W."/>
            <person name="Lou X."/>
            <person name="Chen J."/>
            <person name="Feng M."/>
            <person name="Jian J."/>
            <person name="Zhang X."/>
            <person name="Luo G."/>
            <person name="Jiang Y."/>
            <person name="Liu J."/>
            <person name="Wang Z."/>
            <person name="Sha Y."/>
            <person name="Zhang B."/>
            <person name="Wu H."/>
            <person name="Tang D."/>
            <person name="Shen Q."/>
            <person name="Xue P."/>
            <person name="Zou S."/>
            <person name="Wang X."/>
            <person name="Liu X."/>
            <person name="Wang F."/>
            <person name="Yang Y."/>
            <person name="An X."/>
            <person name="Dong Z."/>
            <person name="Zhang K."/>
            <person name="Zhang X."/>
            <person name="Luo M.C."/>
            <person name="Dvorak J."/>
            <person name="Tong Y."/>
            <person name="Wang J."/>
            <person name="Yang H."/>
            <person name="Li Z."/>
            <person name="Wang D."/>
            <person name="Zhang A."/>
            <person name="Wang J."/>
        </authorList>
    </citation>
    <scope>NUCLEOTIDE SEQUENCE</scope>
</reference>
<name>M7Z1S4_TRIUA</name>
<evidence type="ECO:0000313" key="1">
    <source>
        <dbReference type="EMBL" id="EMS46315.1"/>
    </source>
</evidence>
<accession>M7Z1S4</accession>
<gene>
    <name evidence="1" type="ORF">TRIUR3_07214</name>
</gene>
<organism evidence="1">
    <name type="scientific">Triticum urartu</name>
    <name type="common">Red wild einkorn</name>
    <name type="synonym">Crithodium urartu</name>
    <dbReference type="NCBI Taxonomy" id="4572"/>
    <lineage>
        <taxon>Eukaryota</taxon>
        <taxon>Viridiplantae</taxon>
        <taxon>Streptophyta</taxon>
        <taxon>Embryophyta</taxon>
        <taxon>Tracheophyta</taxon>
        <taxon>Spermatophyta</taxon>
        <taxon>Magnoliopsida</taxon>
        <taxon>Liliopsida</taxon>
        <taxon>Poales</taxon>
        <taxon>Poaceae</taxon>
        <taxon>BOP clade</taxon>
        <taxon>Pooideae</taxon>
        <taxon>Triticodae</taxon>
        <taxon>Triticeae</taxon>
        <taxon>Triticinae</taxon>
        <taxon>Triticum</taxon>
    </lineage>
</organism>